<dbReference type="AlphaFoldDB" id="A0AAN5D792"/>
<dbReference type="EMBL" id="BTRK01000006">
    <property type="protein sequence ID" value="GMR58086.1"/>
    <property type="molecule type" value="Genomic_DNA"/>
</dbReference>
<evidence type="ECO:0000313" key="2">
    <source>
        <dbReference type="EMBL" id="GMR58086.1"/>
    </source>
</evidence>
<evidence type="ECO:0000256" key="1">
    <source>
        <dbReference type="SAM" id="MobiDB-lite"/>
    </source>
</evidence>
<reference evidence="3" key="1">
    <citation type="submission" date="2022-10" db="EMBL/GenBank/DDBJ databases">
        <title>Genome assembly of Pristionchus species.</title>
        <authorList>
            <person name="Yoshida K."/>
            <person name="Sommer R.J."/>
        </authorList>
    </citation>
    <scope>NUCLEOTIDE SEQUENCE [LARGE SCALE GENOMIC DNA]</scope>
    <source>
        <strain evidence="3">RS5460</strain>
    </source>
</reference>
<proteinExistence type="predicted"/>
<feature type="region of interest" description="Disordered" evidence="1">
    <location>
        <begin position="536"/>
        <end position="560"/>
    </location>
</feature>
<feature type="non-terminal residue" evidence="2">
    <location>
        <position position="1"/>
    </location>
</feature>
<feature type="compositionally biased region" description="Basic and acidic residues" evidence="1">
    <location>
        <begin position="341"/>
        <end position="354"/>
    </location>
</feature>
<gene>
    <name evidence="2" type="ORF">PMAYCL1PPCAC_28281</name>
</gene>
<name>A0AAN5D792_9BILA</name>
<sequence>DEDSDIVLDTVDDLFAAVDFAMATRTKPGKSPRVLLVVVVNESQAAASAADIPLQRTHSEDWTAAAYAAEEMEMRKEKVDLQATGTAEFRLENTLEEKVHNLSLAALKAETNLQVKKPAAVPLLRKKTTKEKAADAKLRAASALQALQKEGALRKPTATALPSFEQEEKGDAFSVYQNELAEMQKKKAPTAGNSLFSKEQIVAWSLQNPLEKRREAAAEPEEEEAMLTDPDPSFLFSPPFNTLPPSILNQDRSCLARKLREIGIERLLPNAPWVPAPPLPLGLPVEVAAYGQATEVERPGFDSHLRPYACRLPQPRKEHEKILEANMRELASRLDAMNAVDDEKAGKDEYRTDSEGEWEEVEAKVKHPLTSDDDDDFIDAEHDWEVGDDYIPDSDDDDDDDEDDDGESTESPEGEDAWCYDDCREDNALSVSSTGSEEFGDFVGPTAPEPMHPLSAFVQVKKADGSAPKFEPMHPLSTYAAQPVNGNYASREEELAMREKALEEREIAFERRMAEFEVKMEAMEEKMERLGKRVARVEMRKKEEEPEKKKAKDRKIPVLP</sequence>
<protein>
    <submittedName>
        <fullName evidence="2">Uncharacterized protein</fullName>
    </submittedName>
</protein>
<organism evidence="2 3">
    <name type="scientific">Pristionchus mayeri</name>
    <dbReference type="NCBI Taxonomy" id="1317129"/>
    <lineage>
        <taxon>Eukaryota</taxon>
        <taxon>Metazoa</taxon>
        <taxon>Ecdysozoa</taxon>
        <taxon>Nematoda</taxon>
        <taxon>Chromadorea</taxon>
        <taxon>Rhabditida</taxon>
        <taxon>Rhabditina</taxon>
        <taxon>Diplogasteromorpha</taxon>
        <taxon>Diplogasteroidea</taxon>
        <taxon>Neodiplogasteridae</taxon>
        <taxon>Pristionchus</taxon>
    </lineage>
</organism>
<accession>A0AAN5D792</accession>
<feature type="compositionally biased region" description="Acidic residues" evidence="1">
    <location>
        <begin position="386"/>
        <end position="419"/>
    </location>
</feature>
<feature type="region of interest" description="Disordered" evidence="1">
    <location>
        <begin position="338"/>
        <end position="422"/>
    </location>
</feature>
<comment type="caution">
    <text evidence="2">The sequence shown here is derived from an EMBL/GenBank/DDBJ whole genome shotgun (WGS) entry which is preliminary data.</text>
</comment>
<dbReference type="Proteomes" id="UP001328107">
    <property type="component" value="Unassembled WGS sequence"/>
</dbReference>
<keyword evidence="3" id="KW-1185">Reference proteome</keyword>
<evidence type="ECO:0000313" key="3">
    <source>
        <dbReference type="Proteomes" id="UP001328107"/>
    </source>
</evidence>